<dbReference type="InterPro" id="IPR057666">
    <property type="entry name" value="DrpA_SLOG"/>
</dbReference>
<dbReference type="InterPro" id="IPR003488">
    <property type="entry name" value="DprA"/>
</dbReference>
<dbReference type="NCBIfam" id="TIGR00732">
    <property type="entry name" value="dprA"/>
    <property type="match status" value="1"/>
</dbReference>
<evidence type="ECO:0000313" key="6">
    <source>
        <dbReference type="Proteomes" id="UP000577956"/>
    </source>
</evidence>
<evidence type="ECO:0000256" key="2">
    <source>
        <dbReference type="SAM" id="MobiDB-lite"/>
    </source>
</evidence>
<dbReference type="InterPro" id="IPR036388">
    <property type="entry name" value="WH-like_DNA-bd_sf"/>
</dbReference>
<accession>A0A7Y9FL58</accession>
<dbReference type="PANTHER" id="PTHR43022:SF1">
    <property type="entry name" value="PROTEIN SMF"/>
    <property type="match status" value="1"/>
</dbReference>
<dbReference type="RefSeq" id="WP_140460581.1">
    <property type="nucleotide sequence ID" value="NZ_BONN01000008.1"/>
</dbReference>
<feature type="domain" description="DprA winged helix" evidence="4">
    <location>
        <begin position="344"/>
        <end position="404"/>
    </location>
</feature>
<evidence type="ECO:0000313" key="5">
    <source>
        <dbReference type="EMBL" id="NYD88126.1"/>
    </source>
</evidence>
<dbReference type="Gene3D" id="3.40.50.450">
    <property type="match status" value="1"/>
</dbReference>
<feature type="compositionally biased region" description="Low complexity" evidence="2">
    <location>
        <begin position="9"/>
        <end position="18"/>
    </location>
</feature>
<evidence type="ECO:0000259" key="4">
    <source>
        <dbReference type="Pfam" id="PF17782"/>
    </source>
</evidence>
<dbReference type="SUPFAM" id="SSF46785">
    <property type="entry name" value="Winged helix' DNA-binding domain"/>
    <property type="match status" value="1"/>
</dbReference>
<comment type="similarity">
    <text evidence="1">Belongs to the DprA/Smf family.</text>
</comment>
<dbReference type="PANTHER" id="PTHR43022">
    <property type="entry name" value="PROTEIN SMF"/>
    <property type="match status" value="1"/>
</dbReference>
<name>A0A7Y9FL58_9CELL</name>
<protein>
    <submittedName>
        <fullName evidence="5">DNA processing protein</fullName>
    </submittedName>
</protein>
<dbReference type="Pfam" id="PF17782">
    <property type="entry name" value="WHD_DprA"/>
    <property type="match status" value="1"/>
</dbReference>
<dbReference type="SUPFAM" id="SSF102405">
    <property type="entry name" value="MCP/YpsA-like"/>
    <property type="match status" value="1"/>
</dbReference>
<comment type="caution">
    <text evidence="5">The sequence shown here is derived from an EMBL/GenBank/DDBJ whole genome shotgun (WGS) entry which is preliminary data.</text>
</comment>
<proteinExistence type="inferred from homology"/>
<gene>
    <name evidence="5" type="ORF">BKA21_003675</name>
</gene>
<organism evidence="5 6">
    <name type="scientific">Cellulomonas oligotrophica</name>
    <dbReference type="NCBI Taxonomy" id="931536"/>
    <lineage>
        <taxon>Bacteria</taxon>
        <taxon>Bacillati</taxon>
        <taxon>Actinomycetota</taxon>
        <taxon>Actinomycetes</taxon>
        <taxon>Micrococcales</taxon>
        <taxon>Cellulomonadaceae</taxon>
        <taxon>Cellulomonas</taxon>
    </lineage>
</organism>
<feature type="region of interest" description="Disordered" evidence="2">
    <location>
        <begin position="1"/>
        <end position="32"/>
    </location>
</feature>
<evidence type="ECO:0000256" key="1">
    <source>
        <dbReference type="ARBA" id="ARBA00006525"/>
    </source>
</evidence>
<sequence length="417" mass="41789">MLPGPTSPGPTSTGQTPTAPTPPAAPAPAQRDRVARAVWSALVEPGDEVAGALVAACGAAAALDWVDRSLAGSTDWDLLGAGSDLAPPARARLTRALDRWAARRPRVDAAALARAGARSGAHLVVPADPHWPARLDDLGAAAPFALWVRGEPRAVRTPGVALVGARASTSYGERVAVDLAAGLVAAGLGVVSGGAYGIDAAAHRGALAGGGRTVVVLAGGVDRAYPAGNARLLEEVVRTGGAVVSEVPPGAAPTRSRFLQRNRLIAALADATVVVEAAWRSGAASTAHHAARLLRPVGAVPGPVTSAASAGCHRLVRDGVAVLVTDVAEVLDLVGPLDAGRGEEPAPAPGDGLDPVAARVLEHVPRRGALEPGELAARAGTSLAEVRGALGALELEGLVRRVGAGWAARPRGERGEG</sequence>
<feature type="domain" description="Smf/DprA SLOG" evidence="3">
    <location>
        <begin position="123"/>
        <end position="333"/>
    </location>
</feature>
<dbReference type="InterPro" id="IPR041614">
    <property type="entry name" value="DprA_WH"/>
</dbReference>
<dbReference type="Proteomes" id="UP000577956">
    <property type="component" value="Unassembled WGS sequence"/>
</dbReference>
<dbReference type="EMBL" id="JACCBK010000001">
    <property type="protein sequence ID" value="NYD88126.1"/>
    <property type="molecule type" value="Genomic_DNA"/>
</dbReference>
<evidence type="ECO:0000259" key="3">
    <source>
        <dbReference type="Pfam" id="PF02481"/>
    </source>
</evidence>
<dbReference type="Gene3D" id="1.10.10.10">
    <property type="entry name" value="Winged helix-like DNA-binding domain superfamily/Winged helix DNA-binding domain"/>
    <property type="match status" value="1"/>
</dbReference>
<dbReference type="Pfam" id="PF02481">
    <property type="entry name" value="DNA_processg_A"/>
    <property type="match status" value="1"/>
</dbReference>
<reference evidence="5 6" key="1">
    <citation type="submission" date="2020-07" db="EMBL/GenBank/DDBJ databases">
        <title>Sequencing the genomes of 1000 actinobacteria strains.</title>
        <authorList>
            <person name="Klenk H.-P."/>
        </authorList>
    </citation>
    <scope>NUCLEOTIDE SEQUENCE [LARGE SCALE GENOMIC DNA]</scope>
    <source>
        <strain evidence="5 6">DSM 24482</strain>
    </source>
</reference>
<dbReference type="InterPro" id="IPR036390">
    <property type="entry name" value="WH_DNA-bd_sf"/>
</dbReference>
<dbReference type="AlphaFoldDB" id="A0A7Y9FL58"/>
<dbReference type="GO" id="GO:0009294">
    <property type="term" value="P:DNA-mediated transformation"/>
    <property type="evidence" value="ECO:0007669"/>
    <property type="project" value="InterPro"/>
</dbReference>